<evidence type="ECO:0000313" key="2">
    <source>
        <dbReference type="EMBL" id="VEB54578.1"/>
    </source>
</evidence>
<dbReference type="SUPFAM" id="SSF56801">
    <property type="entry name" value="Acetyl-CoA synthetase-like"/>
    <property type="match status" value="1"/>
</dbReference>
<protein>
    <submittedName>
        <fullName evidence="2">2-acylglycerophosphoethanolamine acyltransferase</fullName>
    </submittedName>
</protein>
<keyword evidence="2" id="KW-0808">Transferase</keyword>
<dbReference type="Gene3D" id="3.40.50.12780">
    <property type="entry name" value="N-terminal domain of ligase-like"/>
    <property type="match status" value="1"/>
</dbReference>
<dbReference type="GO" id="GO:0016746">
    <property type="term" value="F:acyltransferase activity"/>
    <property type="evidence" value="ECO:0007669"/>
    <property type="project" value="UniProtKB-KW"/>
</dbReference>
<dbReference type="InterPro" id="IPR042099">
    <property type="entry name" value="ANL_N_sf"/>
</dbReference>
<sequence>MIFIACAMWWPVRKNFRRVPNNCGRINSVCAFLRATGVTECAPVVSINVPMAAKPGTVGRILPGMDARLLAVPGIENGGRLQLKGPNIMNGYLRVEKPGVLEVPSAENARGETERGWYDTGDIVRFDENGFVQIQGRAKTLCENCWRNGLAGDGRATGAWSFGGQNARYRH</sequence>
<name>A0A3S4LSF4_SALET</name>
<gene>
    <name evidence="2" type="primary">aas_6</name>
    <name evidence="2" type="ORF">NCTC6754_03368</name>
</gene>
<evidence type="ECO:0000313" key="3">
    <source>
        <dbReference type="Proteomes" id="UP000269208"/>
    </source>
</evidence>
<dbReference type="EMBL" id="LR134190">
    <property type="protein sequence ID" value="VEB54578.1"/>
    <property type="molecule type" value="Genomic_DNA"/>
</dbReference>
<dbReference type="Proteomes" id="UP000269208">
    <property type="component" value="Chromosome"/>
</dbReference>
<dbReference type="PANTHER" id="PTHR43201">
    <property type="entry name" value="ACYL-COA SYNTHETASE"/>
    <property type="match status" value="1"/>
</dbReference>
<dbReference type="AlphaFoldDB" id="A0A3S4LSF4"/>
<comment type="similarity">
    <text evidence="1">Belongs to the ATP-dependent AMP-binding enzyme family.</text>
</comment>
<keyword evidence="2" id="KW-0012">Acyltransferase</keyword>
<dbReference type="GO" id="GO:0006631">
    <property type="term" value="P:fatty acid metabolic process"/>
    <property type="evidence" value="ECO:0007669"/>
    <property type="project" value="TreeGrafter"/>
</dbReference>
<organism evidence="2 3">
    <name type="scientific">Salmonella enterica I</name>
    <dbReference type="NCBI Taxonomy" id="59201"/>
    <lineage>
        <taxon>Bacteria</taxon>
        <taxon>Pseudomonadati</taxon>
        <taxon>Pseudomonadota</taxon>
        <taxon>Gammaproteobacteria</taxon>
        <taxon>Enterobacterales</taxon>
        <taxon>Enterobacteriaceae</taxon>
        <taxon>Salmonella</taxon>
    </lineage>
</organism>
<dbReference type="GO" id="GO:0031956">
    <property type="term" value="F:medium-chain fatty acid-CoA ligase activity"/>
    <property type="evidence" value="ECO:0007669"/>
    <property type="project" value="TreeGrafter"/>
</dbReference>
<accession>A0A3S4LSF4</accession>
<proteinExistence type="inferred from homology"/>
<evidence type="ECO:0000256" key="1">
    <source>
        <dbReference type="ARBA" id="ARBA00006432"/>
    </source>
</evidence>
<dbReference type="PANTHER" id="PTHR43201:SF8">
    <property type="entry name" value="ACYL-COA SYNTHETASE FAMILY MEMBER 3"/>
    <property type="match status" value="1"/>
</dbReference>
<reference evidence="2 3" key="1">
    <citation type="submission" date="2018-12" db="EMBL/GenBank/DDBJ databases">
        <authorList>
            <consortium name="Pathogen Informatics"/>
        </authorList>
    </citation>
    <scope>NUCLEOTIDE SEQUENCE [LARGE SCALE GENOMIC DNA]</scope>
    <source>
        <strain evidence="2 3">NCTC6754</strain>
    </source>
</reference>